<dbReference type="SUPFAM" id="SSF50729">
    <property type="entry name" value="PH domain-like"/>
    <property type="match status" value="1"/>
</dbReference>
<evidence type="ECO:0000256" key="1">
    <source>
        <dbReference type="SAM" id="MobiDB-lite"/>
    </source>
</evidence>
<evidence type="ECO:0008006" key="4">
    <source>
        <dbReference type="Google" id="ProtNLM"/>
    </source>
</evidence>
<name>A0AAN9B1E6_9CAEN</name>
<feature type="region of interest" description="Disordered" evidence="1">
    <location>
        <begin position="142"/>
        <end position="169"/>
    </location>
</feature>
<accession>A0AAN9B1E6</accession>
<proteinExistence type="predicted"/>
<evidence type="ECO:0000313" key="3">
    <source>
        <dbReference type="Proteomes" id="UP001374579"/>
    </source>
</evidence>
<gene>
    <name evidence="2" type="ORF">V1264_004441</name>
</gene>
<protein>
    <recommendedName>
        <fullName evidence="4">PH domain-containing protein</fullName>
    </recommendedName>
</protein>
<organism evidence="2 3">
    <name type="scientific">Littorina saxatilis</name>
    <dbReference type="NCBI Taxonomy" id="31220"/>
    <lineage>
        <taxon>Eukaryota</taxon>
        <taxon>Metazoa</taxon>
        <taxon>Spiralia</taxon>
        <taxon>Lophotrochozoa</taxon>
        <taxon>Mollusca</taxon>
        <taxon>Gastropoda</taxon>
        <taxon>Caenogastropoda</taxon>
        <taxon>Littorinimorpha</taxon>
        <taxon>Littorinoidea</taxon>
        <taxon>Littorinidae</taxon>
        <taxon>Littorina</taxon>
    </lineage>
</organism>
<dbReference type="AlphaFoldDB" id="A0AAN9B1E6"/>
<evidence type="ECO:0000313" key="2">
    <source>
        <dbReference type="EMBL" id="KAK7097466.1"/>
    </source>
</evidence>
<reference evidence="2 3" key="1">
    <citation type="submission" date="2024-02" db="EMBL/GenBank/DDBJ databases">
        <title>Chromosome-scale genome assembly of the rough periwinkle Littorina saxatilis.</title>
        <authorList>
            <person name="De Jode A."/>
            <person name="Faria R."/>
            <person name="Formenti G."/>
            <person name="Sims Y."/>
            <person name="Smith T.P."/>
            <person name="Tracey A."/>
            <person name="Wood J.M.D."/>
            <person name="Zagrodzka Z.B."/>
            <person name="Johannesson K."/>
            <person name="Butlin R.K."/>
            <person name="Leder E.H."/>
        </authorList>
    </citation>
    <scope>NUCLEOTIDE SEQUENCE [LARGE SCALE GENOMIC DNA]</scope>
    <source>
        <strain evidence="2">Snail1</strain>
        <tissue evidence="2">Muscle</tissue>
    </source>
</reference>
<keyword evidence="3" id="KW-1185">Reference proteome</keyword>
<dbReference type="EMBL" id="JBAMIC010000013">
    <property type="protein sequence ID" value="KAK7097466.1"/>
    <property type="molecule type" value="Genomic_DNA"/>
</dbReference>
<feature type="region of interest" description="Disordered" evidence="1">
    <location>
        <begin position="1"/>
        <end position="26"/>
    </location>
</feature>
<dbReference type="Proteomes" id="UP001374579">
    <property type="component" value="Unassembled WGS sequence"/>
</dbReference>
<comment type="caution">
    <text evidence="2">The sequence shown here is derived from an EMBL/GenBank/DDBJ whole genome shotgun (WGS) entry which is preliminary data.</text>
</comment>
<sequence>MRQSLSPSRMVMSGEANTQRPAKGLDNAINRDDKYEIKSGQLLLQHRIGKRMAWLPVFVRVYRNAFEHFAVISKDQVISSNSTYVNLRSSHSAVPGETLTQFKVVQNNYEGTVINFDASNKDDVHEWVDAFMCATPPCSPTTGGMSPTLSPAIPRSPVMPTLSELDEEE</sequence>